<organism evidence="1 2">
    <name type="scientific">Cetraspora pellucida</name>
    <dbReference type="NCBI Taxonomy" id="1433469"/>
    <lineage>
        <taxon>Eukaryota</taxon>
        <taxon>Fungi</taxon>
        <taxon>Fungi incertae sedis</taxon>
        <taxon>Mucoromycota</taxon>
        <taxon>Glomeromycotina</taxon>
        <taxon>Glomeromycetes</taxon>
        <taxon>Diversisporales</taxon>
        <taxon>Gigasporaceae</taxon>
        <taxon>Cetraspora</taxon>
    </lineage>
</organism>
<reference evidence="1" key="1">
    <citation type="submission" date="2021-06" db="EMBL/GenBank/DDBJ databases">
        <authorList>
            <person name="Kallberg Y."/>
            <person name="Tangrot J."/>
            <person name="Rosling A."/>
        </authorList>
    </citation>
    <scope>NUCLEOTIDE SEQUENCE</scope>
    <source>
        <strain evidence="1">FL966</strain>
    </source>
</reference>
<name>A0A9N9JUY6_9GLOM</name>
<dbReference type="AlphaFoldDB" id="A0A9N9JUY6"/>
<comment type="caution">
    <text evidence="1">The sequence shown here is derived from an EMBL/GenBank/DDBJ whole genome shotgun (WGS) entry which is preliminary data.</text>
</comment>
<feature type="non-terminal residue" evidence="1">
    <location>
        <position position="1"/>
    </location>
</feature>
<dbReference type="OrthoDB" id="2459860at2759"/>
<evidence type="ECO:0000313" key="1">
    <source>
        <dbReference type="EMBL" id="CAG8797334.1"/>
    </source>
</evidence>
<sequence>TSKSSISCLTNNTVITSSVNTNQIKEMNERGDSRRRSWVWDHFKLLPTIYRTKSQYNELKNNETKCNHIIKTDRGIGNFSYYPQSVHGIIKLG</sequence>
<accession>A0A9N9JUY6</accession>
<proteinExistence type="predicted"/>
<evidence type="ECO:0000313" key="2">
    <source>
        <dbReference type="Proteomes" id="UP000789759"/>
    </source>
</evidence>
<dbReference type="Proteomes" id="UP000789759">
    <property type="component" value="Unassembled WGS sequence"/>
</dbReference>
<keyword evidence="2" id="KW-1185">Reference proteome</keyword>
<protein>
    <submittedName>
        <fullName evidence="1">13831_t:CDS:1</fullName>
    </submittedName>
</protein>
<gene>
    <name evidence="1" type="ORF">CPELLU_LOCUS17429</name>
</gene>
<dbReference type="EMBL" id="CAJVQA010029581">
    <property type="protein sequence ID" value="CAG8797334.1"/>
    <property type="molecule type" value="Genomic_DNA"/>
</dbReference>